<evidence type="ECO:0000256" key="3">
    <source>
        <dbReference type="ARBA" id="ARBA00022490"/>
    </source>
</evidence>
<dbReference type="RefSeq" id="WP_222200098.1">
    <property type="nucleotide sequence ID" value="NZ_JAIMFO010000011.1"/>
</dbReference>
<comment type="caution">
    <text evidence="9">The sequence shown here is derived from an EMBL/GenBank/DDBJ whole genome shotgun (WGS) entry which is preliminary data.</text>
</comment>
<evidence type="ECO:0000256" key="7">
    <source>
        <dbReference type="ARBA" id="ARBA00022777"/>
    </source>
</evidence>
<dbReference type="InterPro" id="IPR036667">
    <property type="entry name" value="PTS_IIB_sorbose-sp_sf"/>
</dbReference>
<name>A0ABS7MLX9_9ACTN</name>
<feature type="domain" description="PTS EIIB type-4" evidence="8">
    <location>
        <begin position="1"/>
        <end position="165"/>
    </location>
</feature>
<reference evidence="9 10" key="1">
    <citation type="submission" date="2021-08" db="EMBL/GenBank/DDBJ databases">
        <title>Collinsella faecalis sp. nov. isolated from swine faeces.</title>
        <authorList>
            <person name="Oh B.S."/>
            <person name="Lee J.H."/>
        </authorList>
    </citation>
    <scope>NUCLEOTIDE SEQUENCE [LARGE SCALE GENOMIC DNA]</scope>
    <source>
        <strain evidence="9 10">AGMB00827</strain>
    </source>
</reference>
<accession>A0ABS7MLX9</accession>
<evidence type="ECO:0000256" key="2">
    <source>
        <dbReference type="ARBA" id="ARBA00022448"/>
    </source>
</evidence>
<proteinExistence type="predicted"/>
<dbReference type="Pfam" id="PF03830">
    <property type="entry name" value="PTSIIB_sorb"/>
    <property type="match status" value="1"/>
</dbReference>
<dbReference type="Proteomes" id="UP000700908">
    <property type="component" value="Unassembled WGS sequence"/>
</dbReference>
<evidence type="ECO:0000313" key="9">
    <source>
        <dbReference type="EMBL" id="MBY4798374.1"/>
    </source>
</evidence>
<keyword evidence="10" id="KW-1185">Reference proteome</keyword>
<keyword evidence="7" id="KW-0418">Kinase</keyword>
<evidence type="ECO:0000256" key="1">
    <source>
        <dbReference type="ARBA" id="ARBA00004496"/>
    </source>
</evidence>
<evidence type="ECO:0000256" key="4">
    <source>
        <dbReference type="ARBA" id="ARBA00022597"/>
    </source>
</evidence>
<dbReference type="EMBL" id="JAIMFO010000011">
    <property type="protein sequence ID" value="MBY4798374.1"/>
    <property type="molecule type" value="Genomic_DNA"/>
</dbReference>
<keyword evidence="5" id="KW-0808">Transferase</keyword>
<sequence length="165" mass="17951">MRNVVLARVDDRLIHGEVVSVWTPSLSANRILVADDDVAADSFNVRVLKSLAPEGVKVFVSSVEDAARGLMKDPIPGERVIVLTKSPIAFARMVAAGVPLREVNLGGMGIRGERKPFIKNVAADPQEVAAIEELRDAGVRVFYQLVPEQAVIEVDDALERARKEV</sequence>
<keyword evidence="6" id="KW-0598">Phosphotransferase system</keyword>
<evidence type="ECO:0000256" key="6">
    <source>
        <dbReference type="ARBA" id="ARBA00022683"/>
    </source>
</evidence>
<protein>
    <submittedName>
        <fullName evidence="9">PTS sugar transporter subunit IIB</fullName>
    </submittedName>
</protein>
<keyword evidence="4 9" id="KW-0762">Sugar transport</keyword>
<organism evidence="9 10">
    <name type="scientific">Collinsella ureilytica</name>
    <dbReference type="NCBI Taxonomy" id="2869515"/>
    <lineage>
        <taxon>Bacteria</taxon>
        <taxon>Bacillati</taxon>
        <taxon>Actinomycetota</taxon>
        <taxon>Coriobacteriia</taxon>
        <taxon>Coriobacteriales</taxon>
        <taxon>Coriobacteriaceae</taxon>
        <taxon>Collinsella</taxon>
    </lineage>
</organism>
<dbReference type="Gene3D" id="3.40.35.10">
    <property type="entry name" value="Phosphotransferase system, sorbose subfamily IIB component"/>
    <property type="match status" value="1"/>
</dbReference>
<dbReference type="SUPFAM" id="SSF52728">
    <property type="entry name" value="PTS IIb component"/>
    <property type="match status" value="1"/>
</dbReference>
<dbReference type="InterPro" id="IPR004720">
    <property type="entry name" value="PTS_IIB_sorbose-sp"/>
</dbReference>
<gene>
    <name evidence="9" type="ORF">K6V98_08445</name>
</gene>
<evidence type="ECO:0000256" key="5">
    <source>
        <dbReference type="ARBA" id="ARBA00022679"/>
    </source>
</evidence>
<evidence type="ECO:0000259" key="8">
    <source>
        <dbReference type="PROSITE" id="PS51101"/>
    </source>
</evidence>
<dbReference type="PROSITE" id="PS51101">
    <property type="entry name" value="PTS_EIIB_TYPE_4"/>
    <property type="match status" value="1"/>
</dbReference>
<keyword evidence="2" id="KW-0813">Transport</keyword>
<comment type="subcellular location">
    <subcellularLocation>
        <location evidence="1">Cytoplasm</location>
    </subcellularLocation>
</comment>
<evidence type="ECO:0000313" key="10">
    <source>
        <dbReference type="Proteomes" id="UP000700908"/>
    </source>
</evidence>
<keyword evidence="3" id="KW-0963">Cytoplasm</keyword>